<name>A0A1M7P9Q4_9BURK</name>
<dbReference type="Gene3D" id="3.30.300.30">
    <property type="match status" value="3"/>
</dbReference>
<dbReference type="GO" id="GO:0044550">
    <property type="term" value="P:secondary metabolite biosynthetic process"/>
    <property type="evidence" value="ECO:0007669"/>
    <property type="project" value="TreeGrafter"/>
</dbReference>
<accession>A0A1M7P9Q4</accession>
<dbReference type="FunFam" id="1.10.1200.10:FF:000016">
    <property type="entry name" value="Non-ribosomal peptide synthase"/>
    <property type="match status" value="1"/>
</dbReference>
<dbReference type="InterPro" id="IPR020845">
    <property type="entry name" value="AMP-binding_CS"/>
</dbReference>
<dbReference type="InterPro" id="IPR045851">
    <property type="entry name" value="AMP-bd_C_sf"/>
</dbReference>
<dbReference type="SMART" id="SM00823">
    <property type="entry name" value="PKS_PP"/>
    <property type="match status" value="3"/>
</dbReference>
<keyword evidence="5" id="KW-0677">Repeat</keyword>
<dbReference type="Pfam" id="PF13193">
    <property type="entry name" value="AMP-binding_C"/>
    <property type="match status" value="2"/>
</dbReference>
<sequence length="3234" mass="350952">MEHPHRPAFATLLELLSFRASPQSGSADKMAFSFLDDGENVSDTLTFAQLDCRARSLAAQLQRVCAPGDRVLLVYPPGLDYIASFFACAYAGVIAVPALPPANAKTLPRLLLMAEDAQPAVALTLSSIAARVEQMQAGSDNVLTRLRWLAGDAFDDAAAQWTPPSTQPSDIAFLQYTSGSTGAPKGVMVSNANILANAHFIATSFPFSAGDTVVSWLPPHHDMGLVSMILCPVYAGYHSVQFPPAAFLMRPYRWLKAASDYQARFIAAPNFAFELCVDKITDEQKAGLKLDLLEYALNGAEPVRPATLRRFAEAFAPCGLRPEIVLPVFGLAEATLFVTGQCKPTPLAQRGFCADKAALAADRIEAAAGDGVEFVSLGAARMGGHEVCIVEPSGGEACIENAIGEVWVQGPSVAQGYWRREEATAATFHAKIRGREGQWMRTGDLGFLREGQLYIAGRIKEMMIFNGRNIYPQDVERTIESQDPAFRTNGCAVFALEEQAGTRLVVVQELESRREPDHATLASRLRAELGEQHELYDVAAIVLVKAGRIPRTSSGKIQRIRCRDLFLGGELDLLWRWDAPVSTVVADITIAMGADEQALAAIWCEVLDLPSVDMHADFFALGGQSLLATRVLAAVREHMGVELPLRALFDAPTIAALADRIAAARLALPARSEPVAVRGTGPTLLSFAQQRLWFLEQFENGAGNYNLCGALRLRGPLDIGYLSQALNGVVARHESLRTTFGTENGLAVQVIAAATPLSLPVTHLAAAAAEAQLTTLLTQEAAAAFDLEHGPLLRARLFMLTDDEHVLALSMHHIIADGWSVGLLIDEIAQNYAACESGAKPALTALAVQYADYAAWQRAWFSGDRRASQLDYWRSQLAGAPALLALPTDRPRPARTSYAGAVHHFHIDAACSAAIAALGRVHGATLFMTLAAAFNVLLARYAGQDDICIGTPVANRPRREFEPLIGFFVNTTVLRTHVNAAASFTELLGQVRTAALAMYAHQDLPFDQLVEALRPERSSGHAPLFQVMLSLQNSPANEISAGALRMRLETVDRAASQFDLTLNVLERDDQLECTFEYSTALFDAARIERMAQHLVTLLAAIVATPTLPLASLAMSSDEERAWLASLNQTVFDFCAPQTFHQLFEAQVMRTPEAPALICGGERWTYAQLNRRANRLARHLRDVGVGAEVHVALLLDRSPQMIAAILAVMKAGGAYVPLDPDWPEERLSWLLTDAAPLLVLSMTALRGRLPRGGMEVLCIDAMQGAIDDSNLPSVSHAGNAVYIIYTSGSTGQPKGVISTHGAVANLAQSHIRDICRRHQLKQAHTSFNAPYVFDASVSELAMLLDGHTLHVLPDSIRQSPQALAAYLAAHDLQLLDTTPMQLRYLLDQQAILPKVVMLGGEAIDLVLWQRLQAIPDTRFINAYGPTEATVDATLAEIDETHAQPLIGTPEANVQAWILDAALDLAPSGVPGELYIAGTGLARGYLGRAALTAERFLPNPYGAPGARMYRTGDLARHALDGSIVYLGRSDDQVKLRGFRVELGEIEAALRRIETVREVAVVLRDEQLLAYLAAPATLDAAVLRAQLARLLPSYMLPSRFIVLENLPLTPIGKVDRRAVPEPLVAAETDYAAPRNEREALLATIWQDVLKIERIGIHDDFFAVGGHSLLAAQLTARIRAELHCELSVRAVFEAPSVAQLAAVLDASREASTFAIKRRPADAAPPLSFGQQRLWFLDRFEEGSTAYNMSGAVRLRGELDLAALTRALNAVVARHESLRARFQDVDGKAIQEIAAELLIDLPLTDLSAMPDRAVHRQRMMQEESEHRFDLSQGPLLRARLLRMDAREHLLMLNMHHIVSDGWSVSVLISDLATLYAAFSQQLPSPLPELPIQYADYAAWQRARLEGSMAERQLDYWRKQLADAPAALELPVDYPRPTLPAYRGAVAHFHIGRDTLQGLHTLARSQQASLFMTLCAALQLLLSRYSGQTDICIGTPVAGRDQLETQRLIGFFVNTLVLRTRIDSSWSFVQLLDHLRQTALDAYANQDLPFERLMETLQPERQVNRSPLFQVMLVLLNTQAERQSLAGLEMEVVTEDSRRSQFDLTLNVQEEPDGLRCAFEYNTDLFSAATMARMGQHFSRLLATVAADGSASIGSIRLTGDAERHHLLHALNATASTAPLEQGIAALFEAQVTRAPNAIAAEMPGPAGNVSITYAELNSRANRLAHRLREQGVGPDVLVAVSAARTLDTLSGLLAILKAGGAYLPLDPAYPRERLTYMIADAHPKLLLTSAAMADSLRIEGLPQLLIDGQDDGGADTNLSPQGHAANLAYVIYTSGSTGQPKGVMNTRANLVNHLWAHIRTCRLAPGDRLLQFATLNFDASVEEIFPPLIAGATVVLRPEELMDGAAFTDFLSDHRISVVDLPTAYWHQWTDDMSAGALPLPTDLRLAIVGGEKAQPERLAQWLHLRGVERVRWLNTYGPTETTISVTSHECAVDAPPGPIPIGRPMANAQAYILDAALEPVPQCVAGELYIGGAGLARGYLARPGLTAAAFLPDPHGIAGARMYRTGDLARWNMDGMLEYLGRVDRQAKIRGFRVEPDEVASALNALPRVAAATVMVREDEAGQPRLIAYVVARADSGGKDDVALRAALALTLPDYMLPSHIIWLDALPLTASGKIDQHRLPATLASPQSILGDDASPHPGVENQLAAIWQAVLKTAAVGRHDNFFQLGGDSILSLQVVSRARQVGLQFSPRDLFRQPTVAGLAPLVQSVSSVAATASDAVGDVPLTPVQHWFFEQSLANAAHFNQSILLDARSDAGRSVLNAALKTIVQQHAGLRLRFACEQGIWRQHYAKEVPEQILEVFSLPDNAAVVRHAAIIQAALDLRRGPLFRAVRYETPDGVRLLLVAHHLVVDAVSWRILLADLNTACAQMVRGEAMRLPAISSSYKDWATRLLPYAGSTAVSAELPYWQRSATLAPLQVDVPAGANLVSDAVTLDLIFNEVSTADLLSSLPARGASVEDALLTALALAFNEWRGQSALSILLEGHGREDLFDGVDLSRTVGWFTALYPVTLSLSSRAYGDALRQVKEQLRAVPAKGLGYGLLRYVTGAPALSTQGIPAVAFNYLGQVGDMLDGECAYVPAAAWQGADNGPTNARAHELEVDAVIMAGQLKISLCYGSLRFRAASIQTLADMFAHHLQGLIAHNTHTSDSAHANAADFNLAGLDQDELDALLDDLDEMEN</sequence>
<dbReference type="FunFam" id="3.40.50.12780:FF:000013">
    <property type="entry name" value="Long-chain-fatty-acid--AMP ligase FadD32"/>
    <property type="match status" value="1"/>
</dbReference>
<dbReference type="SUPFAM" id="SSF47336">
    <property type="entry name" value="ACP-like"/>
    <property type="match status" value="3"/>
</dbReference>
<organism evidence="9 10">
    <name type="scientific">Duganella sacchari</name>
    <dbReference type="NCBI Taxonomy" id="551987"/>
    <lineage>
        <taxon>Bacteria</taxon>
        <taxon>Pseudomonadati</taxon>
        <taxon>Pseudomonadota</taxon>
        <taxon>Betaproteobacteria</taxon>
        <taxon>Burkholderiales</taxon>
        <taxon>Oxalobacteraceae</taxon>
        <taxon>Telluria group</taxon>
        <taxon>Duganella</taxon>
    </lineage>
</organism>
<dbReference type="SUPFAM" id="SSF52777">
    <property type="entry name" value="CoA-dependent acyltransferases"/>
    <property type="match status" value="6"/>
</dbReference>
<dbReference type="InterPro" id="IPR000873">
    <property type="entry name" value="AMP-dep_synth/lig_dom"/>
</dbReference>
<dbReference type="CDD" id="cd05931">
    <property type="entry name" value="FAAL"/>
    <property type="match status" value="1"/>
</dbReference>
<evidence type="ECO:0000256" key="7">
    <source>
        <dbReference type="ARBA" id="ARBA00023098"/>
    </source>
</evidence>
<feature type="domain" description="Carrier" evidence="8">
    <location>
        <begin position="590"/>
        <end position="665"/>
    </location>
</feature>
<dbReference type="InterPro" id="IPR040097">
    <property type="entry name" value="FAAL/FAAC"/>
</dbReference>
<evidence type="ECO:0000256" key="2">
    <source>
        <dbReference type="ARBA" id="ARBA00006432"/>
    </source>
</evidence>
<evidence type="ECO:0000313" key="9">
    <source>
        <dbReference type="EMBL" id="SHN13175.1"/>
    </source>
</evidence>
<dbReference type="STRING" id="551987.SAMN05192549_104526"/>
<dbReference type="CDD" id="cd19531">
    <property type="entry name" value="LCL_NRPS-like"/>
    <property type="match status" value="2"/>
</dbReference>
<dbReference type="NCBIfam" id="TIGR01720">
    <property type="entry name" value="NRPS-para261"/>
    <property type="match status" value="1"/>
</dbReference>
<proteinExistence type="inferred from homology"/>
<evidence type="ECO:0000313" key="10">
    <source>
        <dbReference type="Proteomes" id="UP000184339"/>
    </source>
</evidence>
<dbReference type="InterPro" id="IPR006162">
    <property type="entry name" value="Ppantetheine_attach_site"/>
</dbReference>
<dbReference type="Gene3D" id="3.40.50.980">
    <property type="match status" value="4"/>
</dbReference>
<dbReference type="RefSeq" id="WP_072784604.1">
    <property type="nucleotide sequence ID" value="NZ_FRCX01000004.1"/>
</dbReference>
<dbReference type="NCBIfam" id="TIGR01733">
    <property type="entry name" value="AA-adenyl-dom"/>
    <property type="match status" value="2"/>
</dbReference>
<keyword evidence="10" id="KW-1185">Reference proteome</keyword>
<dbReference type="PANTHER" id="PTHR45527">
    <property type="entry name" value="NONRIBOSOMAL PEPTIDE SYNTHETASE"/>
    <property type="match status" value="1"/>
</dbReference>
<keyword evidence="7" id="KW-0443">Lipid metabolism</keyword>
<keyword evidence="6" id="KW-0276">Fatty acid metabolism</keyword>
<gene>
    <name evidence="9" type="ORF">SAMN05192549_104526</name>
</gene>
<dbReference type="FunFam" id="1.10.1200.10:FF:000005">
    <property type="entry name" value="Nonribosomal peptide synthetase 1"/>
    <property type="match status" value="2"/>
</dbReference>
<dbReference type="GO" id="GO:0071766">
    <property type="term" value="P:Actinobacterium-type cell wall biogenesis"/>
    <property type="evidence" value="ECO:0007669"/>
    <property type="project" value="UniProtKB-ARBA"/>
</dbReference>
<evidence type="ECO:0000256" key="4">
    <source>
        <dbReference type="ARBA" id="ARBA00022553"/>
    </source>
</evidence>
<dbReference type="Gene3D" id="1.10.1200.10">
    <property type="entry name" value="ACP-like"/>
    <property type="match status" value="3"/>
</dbReference>
<dbReference type="Gene3D" id="3.40.50.12780">
    <property type="entry name" value="N-terminal domain of ligase-like"/>
    <property type="match status" value="1"/>
</dbReference>
<dbReference type="PROSITE" id="PS50075">
    <property type="entry name" value="CARRIER"/>
    <property type="match status" value="3"/>
</dbReference>
<dbReference type="PROSITE" id="PS00012">
    <property type="entry name" value="PHOSPHOPANTETHEINE"/>
    <property type="match status" value="2"/>
</dbReference>
<dbReference type="InterPro" id="IPR042099">
    <property type="entry name" value="ANL_N_sf"/>
</dbReference>
<evidence type="ECO:0000256" key="6">
    <source>
        <dbReference type="ARBA" id="ARBA00022832"/>
    </source>
</evidence>
<evidence type="ECO:0000259" key="8">
    <source>
        <dbReference type="PROSITE" id="PS50075"/>
    </source>
</evidence>
<dbReference type="EMBL" id="FRCX01000004">
    <property type="protein sequence ID" value="SHN13175.1"/>
    <property type="molecule type" value="Genomic_DNA"/>
</dbReference>
<evidence type="ECO:0000256" key="1">
    <source>
        <dbReference type="ARBA" id="ARBA00001957"/>
    </source>
</evidence>
<dbReference type="GO" id="GO:0031177">
    <property type="term" value="F:phosphopantetheine binding"/>
    <property type="evidence" value="ECO:0007669"/>
    <property type="project" value="InterPro"/>
</dbReference>
<dbReference type="GO" id="GO:0043041">
    <property type="term" value="P:amino acid activation for nonribosomal peptide biosynthetic process"/>
    <property type="evidence" value="ECO:0007669"/>
    <property type="project" value="TreeGrafter"/>
</dbReference>
<dbReference type="InterPro" id="IPR009081">
    <property type="entry name" value="PP-bd_ACP"/>
</dbReference>
<comment type="cofactor">
    <cofactor evidence="1">
        <name>pantetheine 4'-phosphate</name>
        <dbReference type="ChEBI" id="CHEBI:47942"/>
    </cofactor>
</comment>
<dbReference type="InterPro" id="IPR010071">
    <property type="entry name" value="AA_adenyl_dom"/>
</dbReference>
<dbReference type="InterPro" id="IPR023213">
    <property type="entry name" value="CAT-like_dom_sf"/>
</dbReference>
<dbReference type="Pfam" id="PF00501">
    <property type="entry name" value="AMP-binding"/>
    <property type="match status" value="3"/>
</dbReference>
<dbReference type="InterPro" id="IPR010060">
    <property type="entry name" value="NRPS_synth"/>
</dbReference>
<dbReference type="GO" id="GO:0005829">
    <property type="term" value="C:cytosol"/>
    <property type="evidence" value="ECO:0007669"/>
    <property type="project" value="TreeGrafter"/>
</dbReference>
<dbReference type="FunFam" id="3.30.559.10:FF:000012">
    <property type="entry name" value="Non-ribosomal peptide synthetase"/>
    <property type="match status" value="2"/>
</dbReference>
<dbReference type="InterPro" id="IPR001242">
    <property type="entry name" value="Condensation_dom"/>
</dbReference>
<dbReference type="CDD" id="cd05930">
    <property type="entry name" value="A_NRPS"/>
    <property type="match status" value="2"/>
</dbReference>
<evidence type="ECO:0000256" key="5">
    <source>
        <dbReference type="ARBA" id="ARBA00022737"/>
    </source>
</evidence>
<feature type="domain" description="Carrier" evidence="8">
    <location>
        <begin position="1629"/>
        <end position="1704"/>
    </location>
</feature>
<dbReference type="Pfam" id="PF00550">
    <property type="entry name" value="PP-binding"/>
    <property type="match status" value="3"/>
</dbReference>
<dbReference type="GO" id="GO:0072330">
    <property type="term" value="P:monocarboxylic acid biosynthetic process"/>
    <property type="evidence" value="ECO:0007669"/>
    <property type="project" value="UniProtKB-ARBA"/>
</dbReference>
<dbReference type="PANTHER" id="PTHR45527:SF1">
    <property type="entry name" value="FATTY ACID SYNTHASE"/>
    <property type="match status" value="1"/>
</dbReference>
<comment type="similarity">
    <text evidence="2">Belongs to the ATP-dependent AMP-binding enzyme family.</text>
</comment>
<dbReference type="Pfam" id="PF23024">
    <property type="entry name" value="AMP-dom_DIP2-like"/>
    <property type="match status" value="1"/>
</dbReference>
<dbReference type="FunFam" id="3.40.50.980:FF:000001">
    <property type="entry name" value="Non-ribosomal peptide synthetase"/>
    <property type="match status" value="2"/>
</dbReference>
<dbReference type="PROSITE" id="PS00455">
    <property type="entry name" value="AMP_BINDING"/>
    <property type="match status" value="3"/>
</dbReference>
<dbReference type="Gene3D" id="3.30.559.30">
    <property type="entry name" value="Nonribosomal peptide synthetase, condensation domain"/>
    <property type="match status" value="3"/>
</dbReference>
<dbReference type="CDD" id="cd19534">
    <property type="entry name" value="E_NRPS"/>
    <property type="match status" value="1"/>
</dbReference>
<dbReference type="GO" id="GO:0008610">
    <property type="term" value="P:lipid biosynthetic process"/>
    <property type="evidence" value="ECO:0007669"/>
    <property type="project" value="InterPro"/>
</dbReference>
<dbReference type="NCBIfam" id="NF003417">
    <property type="entry name" value="PRK04813.1"/>
    <property type="match status" value="4"/>
</dbReference>
<dbReference type="FunFam" id="3.40.50.12780:FF:000012">
    <property type="entry name" value="Non-ribosomal peptide synthetase"/>
    <property type="match status" value="1"/>
</dbReference>
<dbReference type="FunFam" id="2.30.38.10:FF:000001">
    <property type="entry name" value="Non-ribosomal peptide synthetase PvdI"/>
    <property type="match status" value="2"/>
</dbReference>
<evidence type="ECO:0000256" key="3">
    <source>
        <dbReference type="ARBA" id="ARBA00022450"/>
    </source>
</evidence>
<protein>
    <submittedName>
        <fullName evidence="9">Non-ribosomal peptide synthase domain TIGR01720/amino acid adenylation domain-containing protein</fullName>
    </submittedName>
</protein>
<dbReference type="SUPFAM" id="SSF56801">
    <property type="entry name" value="Acetyl-CoA synthetase-like"/>
    <property type="match status" value="3"/>
</dbReference>
<dbReference type="Gene3D" id="2.30.38.10">
    <property type="entry name" value="Luciferase, Domain 3"/>
    <property type="match status" value="2"/>
</dbReference>
<dbReference type="Proteomes" id="UP000184339">
    <property type="component" value="Unassembled WGS sequence"/>
</dbReference>
<reference evidence="10" key="1">
    <citation type="submission" date="2016-11" db="EMBL/GenBank/DDBJ databases">
        <authorList>
            <person name="Varghese N."/>
            <person name="Submissions S."/>
        </authorList>
    </citation>
    <scope>NUCLEOTIDE SEQUENCE [LARGE SCALE GENOMIC DNA]</scope>
    <source>
        <strain evidence="10">Sac-22</strain>
    </source>
</reference>
<dbReference type="FunFam" id="3.30.559.30:FF:000001">
    <property type="entry name" value="Non-ribosomal peptide synthetase"/>
    <property type="match status" value="2"/>
</dbReference>
<dbReference type="GO" id="GO:0006631">
    <property type="term" value="P:fatty acid metabolic process"/>
    <property type="evidence" value="ECO:0007669"/>
    <property type="project" value="UniProtKB-KW"/>
</dbReference>
<dbReference type="InterPro" id="IPR025110">
    <property type="entry name" value="AMP-bd_C"/>
</dbReference>
<dbReference type="GO" id="GO:0003824">
    <property type="term" value="F:catalytic activity"/>
    <property type="evidence" value="ECO:0007669"/>
    <property type="project" value="InterPro"/>
</dbReference>
<dbReference type="Pfam" id="PF00668">
    <property type="entry name" value="Condensation"/>
    <property type="match status" value="3"/>
</dbReference>
<dbReference type="InterPro" id="IPR036736">
    <property type="entry name" value="ACP-like_sf"/>
</dbReference>
<keyword evidence="4" id="KW-0597">Phosphoprotein</keyword>
<dbReference type="Gene3D" id="3.30.559.10">
    <property type="entry name" value="Chloramphenicol acetyltransferase-like domain"/>
    <property type="match status" value="3"/>
</dbReference>
<dbReference type="InterPro" id="IPR020806">
    <property type="entry name" value="PKS_PP-bd"/>
</dbReference>
<keyword evidence="3" id="KW-0596">Phosphopantetheine</keyword>
<feature type="domain" description="Carrier" evidence="8">
    <location>
        <begin position="2692"/>
        <end position="2766"/>
    </location>
</feature>